<organism evidence="1 2">
    <name type="scientific">Solirubrobacter pauli</name>
    <dbReference type="NCBI Taxonomy" id="166793"/>
    <lineage>
        <taxon>Bacteria</taxon>
        <taxon>Bacillati</taxon>
        <taxon>Actinomycetota</taxon>
        <taxon>Thermoleophilia</taxon>
        <taxon>Solirubrobacterales</taxon>
        <taxon>Solirubrobacteraceae</taxon>
        <taxon>Solirubrobacter</taxon>
    </lineage>
</organism>
<evidence type="ECO:0000313" key="1">
    <source>
        <dbReference type="EMBL" id="RKQ92639.1"/>
    </source>
</evidence>
<reference evidence="1 2" key="1">
    <citation type="submission" date="2018-10" db="EMBL/GenBank/DDBJ databases">
        <title>Genomic Encyclopedia of Archaeal and Bacterial Type Strains, Phase II (KMG-II): from individual species to whole genera.</title>
        <authorList>
            <person name="Goeker M."/>
        </authorList>
    </citation>
    <scope>NUCLEOTIDE SEQUENCE [LARGE SCALE GENOMIC DNA]</scope>
    <source>
        <strain evidence="1 2">DSM 14954</strain>
    </source>
</reference>
<keyword evidence="2" id="KW-1185">Reference proteome</keyword>
<gene>
    <name evidence="1" type="ORF">C8N24_2491</name>
</gene>
<dbReference type="InterPro" id="IPR009351">
    <property type="entry name" value="AlkZ-like"/>
</dbReference>
<evidence type="ECO:0000313" key="2">
    <source>
        <dbReference type="Proteomes" id="UP000278962"/>
    </source>
</evidence>
<dbReference type="PANTHER" id="PTHR38479:SF2">
    <property type="entry name" value="WINGED HELIX DNA-BINDING DOMAIN-CONTAINING PROTEIN"/>
    <property type="match status" value="1"/>
</dbReference>
<dbReference type="PANTHER" id="PTHR38479">
    <property type="entry name" value="LMO0824 PROTEIN"/>
    <property type="match status" value="1"/>
</dbReference>
<dbReference type="AlphaFoldDB" id="A0A660LDF0"/>
<sequence length="318" mass="34303">MLDVLRSWAVQDSPPGAAIAALVARTAVEVGALDRALYEDRTVVALYNARSATAIVPADEVAAYATAQLPSAEDQLSHLLKNAAPEGDHGAAFDLATDAISDALDGRALSRDDLHEELRQRLPESLLPWCAGCKSHHARRGLLVIAGLRGRLCISGRVGRQPEFARTDQLVGWDAPAPDDAGEQLVARYRGHYGPSDATAFAEWSGLARSHAQRLWALSHVEGRLEQLDGVRLLAPGDPQLQRRDREAFIPDPAWRKRVWTAAGGAGVVTRDGTPVALWRARKQGKTLEVTLEGADVDVTAPAERLAPHRGCTSVRLL</sequence>
<keyword evidence="1" id="KW-0238">DNA-binding</keyword>
<dbReference type="OrthoDB" id="9148135at2"/>
<dbReference type="Proteomes" id="UP000278962">
    <property type="component" value="Unassembled WGS sequence"/>
</dbReference>
<name>A0A660LDF0_9ACTN</name>
<dbReference type="RefSeq" id="WP_121250320.1">
    <property type="nucleotide sequence ID" value="NZ_RBIL01000001.1"/>
</dbReference>
<proteinExistence type="predicted"/>
<dbReference type="EMBL" id="RBIL01000001">
    <property type="protein sequence ID" value="RKQ92639.1"/>
    <property type="molecule type" value="Genomic_DNA"/>
</dbReference>
<dbReference type="Pfam" id="PF06224">
    <property type="entry name" value="AlkZ-like"/>
    <property type="match status" value="1"/>
</dbReference>
<dbReference type="GO" id="GO:0003677">
    <property type="term" value="F:DNA binding"/>
    <property type="evidence" value="ECO:0007669"/>
    <property type="project" value="UniProtKB-KW"/>
</dbReference>
<protein>
    <submittedName>
        <fullName evidence="1">Winged helix DNA-binding protein</fullName>
    </submittedName>
</protein>
<comment type="caution">
    <text evidence="1">The sequence shown here is derived from an EMBL/GenBank/DDBJ whole genome shotgun (WGS) entry which is preliminary data.</text>
</comment>
<accession>A0A660LDF0</accession>